<dbReference type="Proteomes" id="UP001194469">
    <property type="component" value="Unassembled WGS sequence"/>
</dbReference>
<dbReference type="Pfam" id="PF09359">
    <property type="entry name" value="VTC"/>
    <property type="match status" value="1"/>
</dbReference>
<comment type="caution">
    <text evidence="2">The sequence shown here is derived from an EMBL/GenBank/DDBJ whole genome shotgun (WGS) entry which is preliminary data.</text>
</comment>
<dbReference type="InterPro" id="IPR042267">
    <property type="entry name" value="VTC_sf"/>
</dbReference>
<gene>
    <name evidence="2" type="ORF">FVW20_15140</name>
</gene>
<dbReference type="RefSeq" id="WP_196610254.1">
    <property type="nucleotide sequence ID" value="NZ_VRYY01000539.1"/>
</dbReference>
<keyword evidence="3" id="KW-1185">Reference proteome</keyword>
<accession>A0ABS0J996</accession>
<proteinExistence type="predicted"/>
<dbReference type="Gene3D" id="3.20.100.30">
    <property type="entry name" value="VTC, catalytic tunnel domain"/>
    <property type="match status" value="1"/>
</dbReference>
<name>A0ABS0J996_9BACT</name>
<dbReference type="EMBL" id="VRYY01000539">
    <property type="protein sequence ID" value="MBG3878308.1"/>
    <property type="molecule type" value="Genomic_DNA"/>
</dbReference>
<feature type="domain" description="VTC" evidence="1">
    <location>
        <begin position="36"/>
        <end position="220"/>
    </location>
</feature>
<evidence type="ECO:0000313" key="3">
    <source>
        <dbReference type="Proteomes" id="UP001194469"/>
    </source>
</evidence>
<evidence type="ECO:0000259" key="1">
    <source>
        <dbReference type="Pfam" id="PF09359"/>
    </source>
</evidence>
<reference evidence="2 3" key="1">
    <citation type="submission" date="2019-08" db="EMBL/GenBank/DDBJ databases">
        <authorList>
            <person name="Luo N."/>
        </authorList>
    </citation>
    <scope>NUCLEOTIDE SEQUENCE [LARGE SCALE GENOMIC DNA]</scope>
    <source>
        <strain evidence="2 3">NCIMB 9442</strain>
    </source>
</reference>
<organism evidence="2 3">
    <name type="scientific">Nitratidesulfovibrio oxamicus</name>
    <dbReference type="NCBI Taxonomy" id="32016"/>
    <lineage>
        <taxon>Bacteria</taxon>
        <taxon>Pseudomonadati</taxon>
        <taxon>Thermodesulfobacteriota</taxon>
        <taxon>Desulfovibrionia</taxon>
        <taxon>Desulfovibrionales</taxon>
        <taxon>Desulfovibrionaceae</taxon>
        <taxon>Nitratidesulfovibrio</taxon>
    </lineage>
</organism>
<dbReference type="InterPro" id="IPR018966">
    <property type="entry name" value="VTC_domain"/>
</dbReference>
<sequence>MSNEIKYTFAPAFARAVVDLLGAVCRPDPAFPAADVFSLYYDTPARDLLEEKRNSDYLKTKIRCRWYGAVRGTAMERAVFLEAKRKEGAARDKARVLLPLDGATLWNTPLTSPLLCRLPEHLAEAGIPFPRPVFPMFILRYTRHRFIDPATGARIAVDTGIHVPRTNPAFIARHNPTPLPVAVLEVKGTLRELPRSLHAVSTFHFRRETFSKYLACHDMLFCSTGIPGGYTCFAPAAPPCGQT</sequence>
<evidence type="ECO:0000313" key="2">
    <source>
        <dbReference type="EMBL" id="MBG3878308.1"/>
    </source>
</evidence>
<protein>
    <submittedName>
        <fullName evidence="2">VTC domain-containing protein</fullName>
    </submittedName>
</protein>